<dbReference type="Proteomes" id="UP000271889">
    <property type="component" value="Unassembled WGS sequence"/>
</dbReference>
<reference evidence="2 3" key="1">
    <citation type="submission" date="2018-11" db="EMBL/GenBank/DDBJ databases">
        <authorList>
            <consortium name="Pathogen Informatics"/>
        </authorList>
    </citation>
    <scope>NUCLEOTIDE SEQUENCE [LARGE SCALE GENOMIC DNA]</scope>
</reference>
<organism evidence="2 3">
    <name type="scientific">Cylicostephanus goldi</name>
    <name type="common">Nematode worm</name>
    <dbReference type="NCBI Taxonomy" id="71465"/>
    <lineage>
        <taxon>Eukaryota</taxon>
        <taxon>Metazoa</taxon>
        <taxon>Ecdysozoa</taxon>
        <taxon>Nematoda</taxon>
        <taxon>Chromadorea</taxon>
        <taxon>Rhabditida</taxon>
        <taxon>Rhabditina</taxon>
        <taxon>Rhabditomorpha</taxon>
        <taxon>Strongyloidea</taxon>
        <taxon>Strongylidae</taxon>
        <taxon>Cylicostephanus</taxon>
    </lineage>
</organism>
<evidence type="ECO:0000256" key="1">
    <source>
        <dbReference type="SAM" id="MobiDB-lite"/>
    </source>
</evidence>
<evidence type="ECO:0000313" key="2">
    <source>
        <dbReference type="EMBL" id="VDK85788.1"/>
    </source>
</evidence>
<dbReference type="EMBL" id="UYRV01031395">
    <property type="protein sequence ID" value="VDK85788.1"/>
    <property type="molecule type" value="Genomic_DNA"/>
</dbReference>
<accession>A0A3P6V171</accession>
<sequence length="47" mass="5354">MGVGKGEEAEKKHHKDTRGGSGAIPDSRYLGRNWQFYDARHARRRGN</sequence>
<keyword evidence="3" id="KW-1185">Reference proteome</keyword>
<gene>
    <name evidence="2" type="ORF">CGOC_LOCUS8503</name>
</gene>
<feature type="compositionally biased region" description="Basic and acidic residues" evidence="1">
    <location>
        <begin position="1"/>
        <end position="11"/>
    </location>
</feature>
<name>A0A3P6V171_CYLGO</name>
<proteinExistence type="predicted"/>
<evidence type="ECO:0000313" key="3">
    <source>
        <dbReference type="Proteomes" id="UP000271889"/>
    </source>
</evidence>
<feature type="region of interest" description="Disordered" evidence="1">
    <location>
        <begin position="1"/>
        <end position="28"/>
    </location>
</feature>
<protein>
    <submittedName>
        <fullName evidence="2">Uncharacterized protein</fullName>
    </submittedName>
</protein>
<dbReference type="AlphaFoldDB" id="A0A3P6V171"/>